<sequence length="375" mass="43223">MQNKDLCIRDALLADLADLVQLEQACFDADRLSRRSFRHFILDKRSDLQVLEKNNQLVGYFLVLYRRGISLARLYSLAVLPTERKQGFAQLLLNQAELSARQRRCVFLRLEVRPDNDSAIALYRRQGYQEFAIRHDFYEDHSDALCMQKRVFSYQQQGTDKGIQFIQQTTPFTCGPAALLMAMNYFEPNTYDPYAEELEIWREATTIFMTSGHGGCSPRGLALAAWQRGFDTEVMLNQSGPLFVDSVRHIQKKQMLERVHQIEQQKCAKAGIAVHITEFTLNDVLEKLHQGCLVLLLISTWQFDRSKAPHWVLLCDADDDFVYLNDPDVDTEAGQNAADYQYIPVNRDIMTKAFLYGKQRLKAAVALKKYKEPAF</sequence>
<dbReference type="InterPro" id="IPR016181">
    <property type="entry name" value="Acyl_CoA_acyltransferase"/>
</dbReference>
<dbReference type="RefSeq" id="WP_330130188.1">
    <property type="nucleotide sequence ID" value="NZ_JAUHLI010000022.1"/>
</dbReference>
<dbReference type="Proteomes" id="UP001336314">
    <property type="component" value="Unassembled WGS sequence"/>
</dbReference>
<dbReference type="CDD" id="cd04301">
    <property type="entry name" value="NAT_SF"/>
    <property type="match status" value="1"/>
</dbReference>
<comment type="caution">
    <text evidence="2">The sequence shown here is derived from an EMBL/GenBank/DDBJ whole genome shotgun (WGS) entry which is preliminary data.</text>
</comment>
<dbReference type="Gene3D" id="3.90.70.10">
    <property type="entry name" value="Cysteine proteinases"/>
    <property type="match status" value="1"/>
</dbReference>
<name>A0ABU7JB84_9GAMM</name>
<protein>
    <submittedName>
        <fullName evidence="2">GNAT family N-acetyltransferase/peptidase C39 family protein</fullName>
    </submittedName>
</protein>
<organism evidence="2 3">
    <name type="scientific">Alkalimonas cellulosilytica</name>
    <dbReference type="NCBI Taxonomy" id="3058395"/>
    <lineage>
        <taxon>Bacteria</taxon>
        <taxon>Pseudomonadati</taxon>
        <taxon>Pseudomonadota</taxon>
        <taxon>Gammaproteobacteria</taxon>
        <taxon>Alkalimonas</taxon>
    </lineage>
</organism>
<dbReference type="PANTHER" id="PTHR47542:SF2">
    <property type="entry name" value="ACYL-COA N-ACYLTRANSFERASES (NAT) SUPERFAMILY PROTEIN"/>
    <property type="match status" value="1"/>
</dbReference>
<reference evidence="2 3" key="1">
    <citation type="submission" date="2023-07" db="EMBL/GenBank/DDBJ databases">
        <title>Alkalimonas sp., MEB108 novel, alkaliphilic bacterium isolated from Lonar Lake, India.</title>
        <authorList>
            <person name="Joshi A."/>
            <person name="Thite S."/>
        </authorList>
    </citation>
    <scope>NUCLEOTIDE SEQUENCE [LARGE SCALE GENOMIC DNA]</scope>
    <source>
        <strain evidence="2 3">MEB108</strain>
    </source>
</reference>
<dbReference type="Gene3D" id="3.40.630.30">
    <property type="match status" value="1"/>
</dbReference>
<dbReference type="PROSITE" id="PS51186">
    <property type="entry name" value="GNAT"/>
    <property type="match status" value="1"/>
</dbReference>
<gene>
    <name evidence="2" type="ORF">QWY20_16930</name>
</gene>
<dbReference type="Pfam" id="PF11814">
    <property type="entry name" value="DUF3335"/>
    <property type="match status" value="1"/>
</dbReference>
<dbReference type="PANTHER" id="PTHR47542">
    <property type="entry name" value="ACYL-COA N-ACYLTRANSFERASES (NAT) SUPERFAMILY PROTEIN"/>
    <property type="match status" value="1"/>
</dbReference>
<feature type="domain" description="N-acetyltransferase" evidence="1">
    <location>
        <begin position="6"/>
        <end position="152"/>
    </location>
</feature>
<dbReference type="SUPFAM" id="SSF55729">
    <property type="entry name" value="Acyl-CoA N-acyltransferases (Nat)"/>
    <property type="match status" value="1"/>
</dbReference>
<proteinExistence type="predicted"/>
<accession>A0ABU7JB84</accession>
<evidence type="ECO:0000313" key="2">
    <source>
        <dbReference type="EMBL" id="MEE2003140.1"/>
    </source>
</evidence>
<evidence type="ECO:0000259" key="1">
    <source>
        <dbReference type="PROSITE" id="PS51186"/>
    </source>
</evidence>
<evidence type="ECO:0000313" key="3">
    <source>
        <dbReference type="Proteomes" id="UP001336314"/>
    </source>
</evidence>
<dbReference type="EMBL" id="JAUHLI010000022">
    <property type="protein sequence ID" value="MEE2003140.1"/>
    <property type="molecule type" value="Genomic_DNA"/>
</dbReference>
<dbReference type="Pfam" id="PF00583">
    <property type="entry name" value="Acetyltransf_1"/>
    <property type="match status" value="1"/>
</dbReference>
<dbReference type="InterPro" id="IPR021770">
    <property type="entry name" value="DUF3335"/>
</dbReference>
<keyword evidence="3" id="KW-1185">Reference proteome</keyword>
<dbReference type="InterPro" id="IPR000182">
    <property type="entry name" value="GNAT_dom"/>
</dbReference>